<feature type="region of interest" description="Disordered" evidence="1">
    <location>
        <begin position="88"/>
        <end position="120"/>
    </location>
</feature>
<accession>A0A8R7R523</accession>
<proteinExistence type="predicted"/>
<feature type="region of interest" description="Disordered" evidence="1">
    <location>
        <begin position="250"/>
        <end position="274"/>
    </location>
</feature>
<reference evidence="3" key="1">
    <citation type="journal article" date="2013" name="Nature">
        <title>Draft genome of the wheat A-genome progenitor Triticum urartu.</title>
        <authorList>
            <person name="Ling H.Q."/>
            <person name="Zhao S."/>
            <person name="Liu D."/>
            <person name="Wang J."/>
            <person name="Sun H."/>
            <person name="Zhang C."/>
            <person name="Fan H."/>
            <person name="Li D."/>
            <person name="Dong L."/>
            <person name="Tao Y."/>
            <person name="Gao C."/>
            <person name="Wu H."/>
            <person name="Li Y."/>
            <person name="Cui Y."/>
            <person name="Guo X."/>
            <person name="Zheng S."/>
            <person name="Wang B."/>
            <person name="Yu K."/>
            <person name="Liang Q."/>
            <person name="Yang W."/>
            <person name="Lou X."/>
            <person name="Chen J."/>
            <person name="Feng M."/>
            <person name="Jian J."/>
            <person name="Zhang X."/>
            <person name="Luo G."/>
            <person name="Jiang Y."/>
            <person name="Liu J."/>
            <person name="Wang Z."/>
            <person name="Sha Y."/>
            <person name="Zhang B."/>
            <person name="Wu H."/>
            <person name="Tang D."/>
            <person name="Shen Q."/>
            <person name="Xue P."/>
            <person name="Zou S."/>
            <person name="Wang X."/>
            <person name="Liu X."/>
            <person name="Wang F."/>
            <person name="Yang Y."/>
            <person name="An X."/>
            <person name="Dong Z."/>
            <person name="Zhang K."/>
            <person name="Zhang X."/>
            <person name="Luo M.C."/>
            <person name="Dvorak J."/>
            <person name="Tong Y."/>
            <person name="Wang J."/>
            <person name="Yang H."/>
            <person name="Li Z."/>
            <person name="Wang D."/>
            <person name="Zhang A."/>
            <person name="Wang J."/>
        </authorList>
    </citation>
    <scope>NUCLEOTIDE SEQUENCE</scope>
    <source>
        <strain evidence="3">cv. G1812</strain>
    </source>
</reference>
<protein>
    <submittedName>
        <fullName evidence="2">Uncharacterized protein</fullName>
    </submittedName>
</protein>
<evidence type="ECO:0000313" key="2">
    <source>
        <dbReference type="EnsemblPlants" id="TuG1812G0700004057.01.T03"/>
    </source>
</evidence>
<feature type="compositionally biased region" description="Polar residues" evidence="1">
    <location>
        <begin position="101"/>
        <end position="112"/>
    </location>
</feature>
<dbReference type="AlphaFoldDB" id="A0A8R7R523"/>
<dbReference type="Gramene" id="TuG1812G0700004057.01.T03">
    <property type="protein sequence ID" value="TuG1812G0700004057.01.T03"/>
    <property type="gene ID" value="TuG1812G0700004057.01"/>
</dbReference>
<dbReference type="Proteomes" id="UP000015106">
    <property type="component" value="Chromosome 7"/>
</dbReference>
<organism evidence="2 3">
    <name type="scientific">Triticum urartu</name>
    <name type="common">Red wild einkorn</name>
    <name type="synonym">Crithodium urartu</name>
    <dbReference type="NCBI Taxonomy" id="4572"/>
    <lineage>
        <taxon>Eukaryota</taxon>
        <taxon>Viridiplantae</taxon>
        <taxon>Streptophyta</taxon>
        <taxon>Embryophyta</taxon>
        <taxon>Tracheophyta</taxon>
        <taxon>Spermatophyta</taxon>
        <taxon>Magnoliopsida</taxon>
        <taxon>Liliopsida</taxon>
        <taxon>Poales</taxon>
        <taxon>Poaceae</taxon>
        <taxon>BOP clade</taxon>
        <taxon>Pooideae</taxon>
        <taxon>Triticodae</taxon>
        <taxon>Triticeae</taxon>
        <taxon>Triticinae</taxon>
        <taxon>Triticum</taxon>
    </lineage>
</organism>
<reference evidence="2" key="2">
    <citation type="submission" date="2018-03" db="EMBL/GenBank/DDBJ databases">
        <title>The Triticum urartu genome reveals the dynamic nature of wheat genome evolution.</title>
        <authorList>
            <person name="Ling H."/>
            <person name="Ma B."/>
            <person name="Shi X."/>
            <person name="Liu H."/>
            <person name="Dong L."/>
            <person name="Sun H."/>
            <person name="Cao Y."/>
            <person name="Gao Q."/>
            <person name="Zheng S."/>
            <person name="Li Y."/>
            <person name="Yu Y."/>
            <person name="Du H."/>
            <person name="Qi M."/>
            <person name="Li Y."/>
            <person name="Yu H."/>
            <person name="Cui Y."/>
            <person name="Wang N."/>
            <person name="Chen C."/>
            <person name="Wu H."/>
            <person name="Zhao Y."/>
            <person name="Zhang J."/>
            <person name="Li Y."/>
            <person name="Zhou W."/>
            <person name="Zhang B."/>
            <person name="Hu W."/>
            <person name="Eijk M."/>
            <person name="Tang J."/>
            <person name="Witsenboer H."/>
            <person name="Zhao S."/>
            <person name="Li Z."/>
            <person name="Zhang A."/>
            <person name="Wang D."/>
            <person name="Liang C."/>
        </authorList>
    </citation>
    <scope>NUCLEOTIDE SEQUENCE [LARGE SCALE GENOMIC DNA]</scope>
    <source>
        <strain evidence="2">cv. G1812</strain>
    </source>
</reference>
<evidence type="ECO:0000313" key="3">
    <source>
        <dbReference type="Proteomes" id="UP000015106"/>
    </source>
</evidence>
<keyword evidence="3" id="KW-1185">Reference proteome</keyword>
<dbReference type="EnsemblPlants" id="TuG1812G0700004057.01.T03">
    <property type="protein sequence ID" value="TuG1812G0700004057.01.T03"/>
    <property type="gene ID" value="TuG1812G0700004057.01"/>
</dbReference>
<reference evidence="2" key="3">
    <citation type="submission" date="2022-06" db="UniProtKB">
        <authorList>
            <consortium name="EnsemblPlants"/>
        </authorList>
    </citation>
    <scope>IDENTIFICATION</scope>
</reference>
<sequence>MLMNNHSTNLTCHLFFQVFLLDNLDLGILNKPHNVLPRIIDFDPDTLNKMLIMALDPVKGAMSYSHANLRDPASVCYVRHKVQYTIPSSSTTKQLPRAGTTPCSAKTPTTESPCPGTGCRQENFATPNTMPRVVGPLDLANFLRQQYPHLVTDEITMIMKQQNASSIRRLTEASNAIQVVLSQAKNALQSDMLNYSEKILKSISSRRLCCRTRGFAECHASGAATAKNVCFSTPVGQRIQGHMLDLSGGEAMSPLNQGGSSRKRNASNEDSASARKKLISESSIVINYFKDTIRKVAQMYADLPANTTVACLAKPRALCYPPLPQTCPCYRDRYVSSAHWQSESRSRTCFHYM</sequence>
<evidence type="ECO:0000256" key="1">
    <source>
        <dbReference type="SAM" id="MobiDB-lite"/>
    </source>
</evidence>
<name>A0A8R7R523_TRIUA</name>